<dbReference type="RefSeq" id="WP_353568961.1">
    <property type="nucleotide sequence ID" value="NZ_BAABRI010000043.1"/>
</dbReference>
<name>A0ABP9UZN3_9BACT</name>
<comment type="caution">
    <text evidence="1">The sequence shown here is derived from an EMBL/GenBank/DDBJ whole genome shotgun (WGS) entry which is preliminary data.</text>
</comment>
<keyword evidence="2" id="KW-1185">Reference proteome</keyword>
<dbReference type="EMBL" id="BAABRI010000043">
    <property type="protein sequence ID" value="GAA5484849.1"/>
    <property type="molecule type" value="Genomic_DNA"/>
</dbReference>
<evidence type="ECO:0000313" key="2">
    <source>
        <dbReference type="Proteomes" id="UP001476282"/>
    </source>
</evidence>
<sequence>MSAIHKALIEAIVYLAVVEGSEDREDDDVRVLESVISELSKATPTELEGLFAAVRAELEETQEHARIDALEAIIDSLTE</sequence>
<organism evidence="1 2">
    <name type="scientific">Haloferula sargassicola</name>
    <dbReference type="NCBI Taxonomy" id="490096"/>
    <lineage>
        <taxon>Bacteria</taxon>
        <taxon>Pseudomonadati</taxon>
        <taxon>Verrucomicrobiota</taxon>
        <taxon>Verrucomicrobiia</taxon>
        <taxon>Verrucomicrobiales</taxon>
        <taxon>Verrucomicrobiaceae</taxon>
        <taxon>Haloferula</taxon>
    </lineage>
</organism>
<evidence type="ECO:0000313" key="1">
    <source>
        <dbReference type="EMBL" id="GAA5484849.1"/>
    </source>
</evidence>
<dbReference type="Proteomes" id="UP001476282">
    <property type="component" value="Unassembled WGS sequence"/>
</dbReference>
<gene>
    <name evidence="1" type="ORF">Hsar01_04102</name>
</gene>
<accession>A0ABP9UZN3</accession>
<proteinExistence type="predicted"/>
<protein>
    <submittedName>
        <fullName evidence="1">Uncharacterized protein</fullName>
    </submittedName>
</protein>
<reference evidence="1 2" key="1">
    <citation type="submission" date="2024-02" db="EMBL/GenBank/DDBJ databases">
        <title>Haloferula sargassicola NBRC 104335.</title>
        <authorList>
            <person name="Ichikawa N."/>
            <person name="Katano-Makiyama Y."/>
            <person name="Hidaka K."/>
        </authorList>
    </citation>
    <scope>NUCLEOTIDE SEQUENCE [LARGE SCALE GENOMIC DNA]</scope>
    <source>
        <strain evidence="1 2">NBRC 104335</strain>
    </source>
</reference>